<sequence>MQKLFLLFFYSSCMYENRTASYIEKLDYLQTFSPQASQLTICTD</sequence>
<reference evidence="1" key="2">
    <citation type="journal article" date="2015" name="Data Brief">
        <title>Shoot transcriptome of the giant reed, Arundo donax.</title>
        <authorList>
            <person name="Barrero R.A."/>
            <person name="Guerrero F.D."/>
            <person name="Moolhuijzen P."/>
            <person name="Goolsby J.A."/>
            <person name="Tidwell J."/>
            <person name="Bellgard S.E."/>
            <person name="Bellgard M.I."/>
        </authorList>
    </citation>
    <scope>NUCLEOTIDE SEQUENCE</scope>
    <source>
        <tissue evidence="1">Shoot tissue taken approximately 20 cm above the soil surface</tissue>
    </source>
</reference>
<dbReference type="AlphaFoldDB" id="A0A0A9HBQ9"/>
<proteinExistence type="predicted"/>
<organism evidence="1">
    <name type="scientific">Arundo donax</name>
    <name type="common">Giant reed</name>
    <name type="synonym">Donax arundinaceus</name>
    <dbReference type="NCBI Taxonomy" id="35708"/>
    <lineage>
        <taxon>Eukaryota</taxon>
        <taxon>Viridiplantae</taxon>
        <taxon>Streptophyta</taxon>
        <taxon>Embryophyta</taxon>
        <taxon>Tracheophyta</taxon>
        <taxon>Spermatophyta</taxon>
        <taxon>Magnoliopsida</taxon>
        <taxon>Liliopsida</taxon>
        <taxon>Poales</taxon>
        <taxon>Poaceae</taxon>
        <taxon>PACMAD clade</taxon>
        <taxon>Arundinoideae</taxon>
        <taxon>Arundineae</taxon>
        <taxon>Arundo</taxon>
    </lineage>
</organism>
<evidence type="ECO:0000313" key="1">
    <source>
        <dbReference type="EMBL" id="JAE33249.1"/>
    </source>
</evidence>
<accession>A0A0A9HBQ9</accession>
<reference evidence="1" key="1">
    <citation type="submission" date="2014-09" db="EMBL/GenBank/DDBJ databases">
        <authorList>
            <person name="Magalhaes I.L.F."/>
            <person name="Oliveira U."/>
            <person name="Santos F.R."/>
            <person name="Vidigal T.H.D.A."/>
            <person name="Brescovit A.D."/>
            <person name="Santos A.J."/>
        </authorList>
    </citation>
    <scope>NUCLEOTIDE SEQUENCE</scope>
    <source>
        <tissue evidence="1">Shoot tissue taken approximately 20 cm above the soil surface</tissue>
    </source>
</reference>
<dbReference type="EMBL" id="GBRH01164647">
    <property type="protein sequence ID" value="JAE33249.1"/>
    <property type="molecule type" value="Transcribed_RNA"/>
</dbReference>
<protein>
    <submittedName>
        <fullName evidence="1">Uncharacterized protein</fullName>
    </submittedName>
</protein>
<name>A0A0A9HBQ9_ARUDO</name>